<keyword evidence="2" id="KW-1185">Reference proteome</keyword>
<proteinExistence type="predicted"/>
<organism evidence="2 3">
    <name type="scientific">Ditylenchus dipsaci</name>
    <dbReference type="NCBI Taxonomy" id="166011"/>
    <lineage>
        <taxon>Eukaryota</taxon>
        <taxon>Metazoa</taxon>
        <taxon>Ecdysozoa</taxon>
        <taxon>Nematoda</taxon>
        <taxon>Chromadorea</taxon>
        <taxon>Rhabditida</taxon>
        <taxon>Tylenchina</taxon>
        <taxon>Tylenchomorpha</taxon>
        <taxon>Sphaerularioidea</taxon>
        <taxon>Anguinidae</taxon>
        <taxon>Anguininae</taxon>
        <taxon>Ditylenchus</taxon>
    </lineage>
</organism>
<feature type="region of interest" description="Disordered" evidence="1">
    <location>
        <begin position="42"/>
        <end position="71"/>
    </location>
</feature>
<accession>A0A915D395</accession>
<reference evidence="3" key="1">
    <citation type="submission" date="2022-11" db="UniProtKB">
        <authorList>
            <consortium name="WormBaseParasite"/>
        </authorList>
    </citation>
    <scope>IDENTIFICATION</scope>
</reference>
<evidence type="ECO:0000313" key="3">
    <source>
        <dbReference type="WBParaSite" id="jg14921.2"/>
    </source>
</evidence>
<sequence length="150" mass="17290">MGALKVIEVPRSCPLRDEWLSRGLQTPLLSKGRVKRRPAYLIEETNMPSPKLAKKENSRGHRNFAEPSPSKVQSLVAKVIRTHQNSNGMIPNEVTRGTEKEKKRIAELYKQTKPIMLELYERIQAEYALYETSRRLDITDDKFVRNDLVG</sequence>
<evidence type="ECO:0000256" key="1">
    <source>
        <dbReference type="SAM" id="MobiDB-lite"/>
    </source>
</evidence>
<dbReference type="Proteomes" id="UP000887574">
    <property type="component" value="Unplaced"/>
</dbReference>
<name>A0A915D395_9BILA</name>
<dbReference type="AlphaFoldDB" id="A0A915D395"/>
<dbReference type="WBParaSite" id="jg14921.2">
    <property type="protein sequence ID" value="jg14921.2"/>
    <property type="gene ID" value="jg14921"/>
</dbReference>
<protein>
    <submittedName>
        <fullName evidence="3">Akirin</fullName>
    </submittedName>
</protein>
<evidence type="ECO:0000313" key="2">
    <source>
        <dbReference type="Proteomes" id="UP000887574"/>
    </source>
</evidence>